<evidence type="ECO:0000259" key="1">
    <source>
        <dbReference type="Pfam" id="PF04101"/>
    </source>
</evidence>
<evidence type="ECO:0000313" key="2">
    <source>
        <dbReference type="EMBL" id="MPM89331.1"/>
    </source>
</evidence>
<dbReference type="EMBL" id="VSSQ01036775">
    <property type="protein sequence ID" value="MPM89331.1"/>
    <property type="molecule type" value="Genomic_DNA"/>
</dbReference>
<dbReference type="Pfam" id="PF04101">
    <property type="entry name" value="Glyco_tran_28_C"/>
    <property type="match status" value="1"/>
</dbReference>
<dbReference type="GO" id="GO:0016758">
    <property type="term" value="F:hexosyltransferase activity"/>
    <property type="evidence" value="ECO:0007669"/>
    <property type="project" value="InterPro"/>
</dbReference>
<keyword evidence="2" id="KW-0328">Glycosyltransferase</keyword>
<dbReference type="EC" id="2.4.1.227" evidence="2"/>
<dbReference type="AlphaFoldDB" id="A0A645DJA2"/>
<keyword evidence="2" id="KW-0808">Transferase</keyword>
<organism evidence="2">
    <name type="scientific">bioreactor metagenome</name>
    <dbReference type="NCBI Taxonomy" id="1076179"/>
    <lineage>
        <taxon>unclassified sequences</taxon>
        <taxon>metagenomes</taxon>
        <taxon>ecological metagenomes</taxon>
    </lineage>
</organism>
<feature type="domain" description="Glycosyl transferase family 28 C-terminal" evidence="1">
    <location>
        <begin position="3"/>
        <end position="85"/>
    </location>
</feature>
<comment type="caution">
    <text evidence="2">The sequence shown here is derived from an EMBL/GenBank/DDBJ whole genome shotgun (WGS) entry which is preliminary data.</text>
</comment>
<accession>A0A645DJA2</accession>
<dbReference type="SUPFAM" id="SSF53756">
    <property type="entry name" value="UDP-Glycosyltransferase/glycogen phosphorylase"/>
    <property type="match status" value="1"/>
</dbReference>
<proteinExistence type="predicted"/>
<gene>
    <name evidence="2" type="primary">murG_33</name>
    <name evidence="2" type="ORF">SDC9_136440</name>
</gene>
<dbReference type="InterPro" id="IPR007235">
    <property type="entry name" value="Glyco_trans_28_C"/>
</dbReference>
<reference evidence="2" key="1">
    <citation type="submission" date="2019-08" db="EMBL/GenBank/DDBJ databases">
        <authorList>
            <person name="Kucharzyk K."/>
            <person name="Murdoch R.W."/>
            <person name="Higgins S."/>
            <person name="Loffler F."/>
        </authorList>
    </citation>
    <scope>NUCLEOTIDE SEQUENCE</scope>
</reference>
<sequence length="104" mass="11878">MGWIFKKAQLIISRSGANTSQEIAAFNQKSILIPLPKSQQEEQLINAKWVQQQLPQQTLIIDQTKLNSDNLLSAIISLSLVKKNDKKIKIETNFKLLETIYEII</sequence>
<dbReference type="Gene3D" id="3.40.50.2000">
    <property type="entry name" value="Glycogen Phosphorylase B"/>
    <property type="match status" value="1"/>
</dbReference>
<name>A0A645DJA2_9ZZZZ</name>
<protein>
    <submittedName>
        <fullName evidence="2">UDP-N-acetylglucosamine--N-acetylmuramyl-(Pentapeptide) pyrophosphoryl-undecaprenol N-acetylglucosamine transferase</fullName>
        <ecNumber evidence="2">2.4.1.227</ecNumber>
    </submittedName>
</protein>